<evidence type="ECO:0000313" key="5">
    <source>
        <dbReference type="EMBL" id="KKW08764.1"/>
    </source>
</evidence>
<dbReference type="PANTHER" id="PTHR43204:SF1">
    <property type="entry name" value="ABC TRANSPORTER I FAMILY MEMBER 6, CHLOROPLASTIC"/>
    <property type="match status" value="1"/>
</dbReference>
<dbReference type="GO" id="GO:0016887">
    <property type="term" value="F:ATP hydrolysis activity"/>
    <property type="evidence" value="ECO:0007669"/>
    <property type="project" value="InterPro"/>
</dbReference>
<dbReference type="EMBL" id="LCPZ01000007">
    <property type="protein sequence ID" value="KKW08764.1"/>
    <property type="molecule type" value="Genomic_DNA"/>
</dbReference>
<dbReference type="Gene3D" id="3.40.50.300">
    <property type="entry name" value="P-loop containing nucleotide triphosphate hydrolases"/>
    <property type="match status" value="1"/>
</dbReference>
<keyword evidence="3 5" id="KW-0067">ATP-binding</keyword>
<name>A0A0G1YQX9_9BACT</name>
<reference evidence="5" key="1">
    <citation type="journal article" date="2015" name="Nature">
        <title>rRNA introns, odd ribosomes, and small enigmatic genomes across a large radiation of phyla.</title>
        <authorList>
            <person name="Brown C.T."/>
            <person name="Hug L.A."/>
            <person name="Thomas B.C."/>
            <person name="Sharon I."/>
            <person name="Castelle C.J."/>
            <person name="Singh A."/>
            <person name="Wilkins M.J."/>
            <person name="Williams K.H."/>
            <person name="Banfield J.F."/>
        </authorList>
    </citation>
    <scope>NUCLEOTIDE SEQUENCE [LARGE SCALE GENOMIC DNA]</scope>
</reference>
<comment type="similarity">
    <text evidence="1">Belongs to the ABC transporter superfamily. Ycf16 family.</text>
</comment>
<dbReference type="InterPro" id="IPR010230">
    <property type="entry name" value="FeS-cluster_ATPase_SufC"/>
</dbReference>
<gene>
    <name evidence="5" type="ORF">UY44_C0007G0026</name>
</gene>
<proteinExistence type="inferred from homology"/>
<dbReference type="Proteomes" id="UP000033965">
    <property type="component" value="Unassembled WGS sequence"/>
</dbReference>
<evidence type="ECO:0000313" key="6">
    <source>
        <dbReference type="Proteomes" id="UP000033965"/>
    </source>
</evidence>
<comment type="caution">
    <text evidence="5">The sequence shown here is derived from an EMBL/GenBank/DDBJ whole genome shotgun (WGS) entry which is preliminary data.</text>
</comment>
<feature type="domain" description="ABC transporter" evidence="4">
    <location>
        <begin position="4"/>
        <end position="259"/>
    </location>
</feature>
<dbReference type="InterPro" id="IPR003439">
    <property type="entry name" value="ABC_transporter-like_ATP-bd"/>
</dbReference>
<dbReference type="Pfam" id="PF00005">
    <property type="entry name" value="ABC_tran"/>
    <property type="match status" value="1"/>
</dbReference>
<dbReference type="CDD" id="cd03217">
    <property type="entry name" value="ABC_FeS_Assembly"/>
    <property type="match status" value="1"/>
</dbReference>
<dbReference type="NCBIfam" id="TIGR01978">
    <property type="entry name" value="sufC"/>
    <property type="match status" value="1"/>
</dbReference>
<dbReference type="AlphaFoldDB" id="A0A0G1YQX9"/>
<dbReference type="SMART" id="SM00382">
    <property type="entry name" value="AAA"/>
    <property type="match status" value="1"/>
</dbReference>
<keyword evidence="2" id="KW-0547">Nucleotide-binding</keyword>
<dbReference type="InterPro" id="IPR027417">
    <property type="entry name" value="P-loop_NTPase"/>
</dbReference>
<dbReference type="GO" id="GO:0005524">
    <property type="term" value="F:ATP binding"/>
    <property type="evidence" value="ECO:0007669"/>
    <property type="project" value="UniProtKB-KW"/>
</dbReference>
<evidence type="ECO:0000259" key="4">
    <source>
        <dbReference type="PROSITE" id="PS50893"/>
    </source>
</evidence>
<accession>A0A0G1YQX9</accession>
<organism evidence="5 6">
    <name type="scientific">Candidatus Kaiserbacteria bacterium GW2011_GWA2_49_19</name>
    <dbReference type="NCBI Taxonomy" id="1618669"/>
    <lineage>
        <taxon>Bacteria</taxon>
        <taxon>Candidatus Kaiseribacteriota</taxon>
    </lineage>
</organism>
<sequence>MSTLTIKNLHVTLESPGTTALRAGYGAGKPILNGINLTLPKGKTHVIMGPNGSGKSTLGNTILRHPNCKIVKGTIAFGKNKLSSMKTDEIARAGVLLALQHPQAVSGVSVTNLLTIAVRKFSEKPKNFKMAHFRNDIKDTAKALHMPDEFLSRSLNDGFSGGEKKKMEILQLSLLPAKCVIIDEIDSGLDIDALKLVAKQITKLRARGVSIIIITHYNRILRWIKADRVHILHKGKIIESGTEALAKDIEKNGYSEYIDA</sequence>
<dbReference type="InterPro" id="IPR017871">
    <property type="entry name" value="ABC_transporter-like_CS"/>
</dbReference>
<dbReference type="SUPFAM" id="SSF52540">
    <property type="entry name" value="P-loop containing nucleoside triphosphate hydrolases"/>
    <property type="match status" value="1"/>
</dbReference>
<dbReference type="PATRIC" id="fig|1618669.3.peg.295"/>
<dbReference type="PROSITE" id="PS50893">
    <property type="entry name" value="ABC_TRANSPORTER_2"/>
    <property type="match status" value="1"/>
</dbReference>
<evidence type="ECO:0000256" key="2">
    <source>
        <dbReference type="ARBA" id="ARBA00022741"/>
    </source>
</evidence>
<evidence type="ECO:0000256" key="3">
    <source>
        <dbReference type="ARBA" id="ARBA00022840"/>
    </source>
</evidence>
<evidence type="ECO:0000256" key="1">
    <source>
        <dbReference type="ARBA" id="ARBA00006216"/>
    </source>
</evidence>
<protein>
    <submittedName>
        <fullName evidence="5">Fe-S cluster assembly ATP-binding protein</fullName>
    </submittedName>
</protein>
<dbReference type="PANTHER" id="PTHR43204">
    <property type="entry name" value="ABC TRANSPORTER I FAMILY MEMBER 6, CHLOROPLASTIC"/>
    <property type="match status" value="1"/>
</dbReference>
<dbReference type="PROSITE" id="PS00211">
    <property type="entry name" value="ABC_TRANSPORTER_1"/>
    <property type="match status" value="1"/>
</dbReference>
<dbReference type="InterPro" id="IPR003593">
    <property type="entry name" value="AAA+_ATPase"/>
</dbReference>